<dbReference type="EMBL" id="CP003969">
    <property type="protein sequence ID" value="AGP32764.1"/>
    <property type="molecule type" value="Genomic_DNA"/>
</dbReference>
<reference evidence="9 10" key="1">
    <citation type="journal article" date="2013" name="Sci. Rep.">
        <title>Extraordinary expansion of a Sorangium cellulosum genome from an alkaline milieu.</title>
        <authorList>
            <person name="Han K."/>
            <person name="Li Z.F."/>
            <person name="Peng R."/>
            <person name="Zhu L.P."/>
            <person name="Zhou T."/>
            <person name="Wang L.G."/>
            <person name="Li S.G."/>
            <person name="Zhang X.B."/>
            <person name="Hu W."/>
            <person name="Wu Z.H."/>
            <person name="Qin N."/>
            <person name="Li Y.Z."/>
        </authorList>
    </citation>
    <scope>NUCLEOTIDE SEQUENCE [LARGE SCALE GENOMIC DNA]</scope>
    <source>
        <strain evidence="9 10">So0157-2</strain>
    </source>
</reference>
<dbReference type="InterPro" id="IPR013324">
    <property type="entry name" value="RNA_pol_sigma_r3/r4-like"/>
</dbReference>
<dbReference type="SUPFAM" id="SSF88946">
    <property type="entry name" value="Sigma2 domain of RNA polymerase sigma factors"/>
    <property type="match status" value="1"/>
</dbReference>
<dbReference type="InterPro" id="IPR036388">
    <property type="entry name" value="WH-like_DNA-bd_sf"/>
</dbReference>
<evidence type="ECO:0000256" key="1">
    <source>
        <dbReference type="ARBA" id="ARBA00010641"/>
    </source>
</evidence>
<organism evidence="9 10">
    <name type="scientific">Sorangium cellulosum So0157-2</name>
    <dbReference type="NCBI Taxonomy" id="1254432"/>
    <lineage>
        <taxon>Bacteria</taxon>
        <taxon>Pseudomonadati</taxon>
        <taxon>Myxococcota</taxon>
        <taxon>Polyangia</taxon>
        <taxon>Polyangiales</taxon>
        <taxon>Polyangiaceae</taxon>
        <taxon>Sorangium</taxon>
    </lineage>
</organism>
<keyword evidence="3" id="KW-0805">Transcription regulation</keyword>
<gene>
    <name evidence="9" type="ORF">SCE1572_38640</name>
</gene>
<dbReference type="CDD" id="cd06171">
    <property type="entry name" value="Sigma70_r4"/>
    <property type="match status" value="1"/>
</dbReference>
<keyword evidence="4" id="KW-0731">Sigma factor</keyword>
<dbReference type="InterPro" id="IPR014305">
    <property type="entry name" value="RNA_pol_sigma-G_actinobac"/>
</dbReference>
<evidence type="ECO:0000256" key="4">
    <source>
        <dbReference type="ARBA" id="ARBA00023082"/>
    </source>
</evidence>
<dbReference type="STRING" id="1254432.SCE1572_38640"/>
<dbReference type="HOGENOM" id="CLU_043648_0_0_7"/>
<proteinExistence type="inferred from homology"/>
<protein>
    <submittedName>
        <fullName evidence="9">RNA polymerase sigma70 factor</fullName>
    </submittedName>
</protein>
<dbReference type="KEGG" id="scu:SCE1572_38640"/>
<dbReference type="NCBIfam" id="TIGR02937">
    <property type="entry name" value="sigma70-ECF"/>
    <property type="match status" value="1"/>
</dbReference>
<dbReference type="Pfam" id="PF08281">
    <property type="entry name" value="Sigma70_r4_2"/>
    <property type="match status" value="1"/>
</dbReference>
<dbReference type="PANTHER" id="PTHR43133:SF65">
    <property type="entry name" value="ECF RNA POLYMERASE SIGMA FACTOR SIGG"/>
    <property type="match status" value="1"/>
</dbReference>
<dbReference type="GO" id="GO:0016987">
    <property type="term" value="F:sigma factor activity"/>
    <property type="evidence" value="ECO:0007669"/>
    <property type="project" value="UniProtKB-KW"/>
</dbReference>
<dbReference type="SUPFAM" id="SSF88659">
    <property type="entry name" value="Sigma3 and sigma4 domains of RNA polymerase sigma factors"/>
    <property type="match status" value="1"/>
</dbReference>
<dbReference type="Gene3D" id="3.10.450.50">
    <property type="match status" value="1"/>
</dbReference>
<sequence>MSDHDPAPAPLGGAEEPGAAPAGDREAFERLAAELGPQLRLHCYRILGSLHDAEDALQEGFVRAWRAFDGFEGRGTRKAWLYKIVTNVCLDLASRRKPRALLPEASGPSDPTVPPLPPSPEPWWLEPCPEAWSVEEAVGPEARLSRREGVALAFLAAIQLLPPRQRAVLLMRDVLGWSAEETASLLDVTTSAANSLLSRARATLEAEAPLAREAPWQPPEGEAAELLARYVRAWEANDLTLLAAVLREDAFLTMPPTPTWYAGRDAIVSFAAHKSCGAAGRLRLLPVRANGAPAFVAYRREDDGAFRPLLLQVPSLSPGAVAAIYTFLLPAGAFERYGVPARLPG</sequence>
<evidence type="ECO:0000313" key="10">
    <source>
        <dbReference type="Proteomes" id="UP000014803"/>
    </source>
</evidence>
<dbReference type="GO" id="GO:0003677">
    <property type="term" value="F:DNA binding"/>
    <property type="evidence" value="ECO:0007669"/>
    <property type="project" value="InterPro"/>
</dbReference>
<evidence type="ECO:0000313" key="9">
    <source>
        <dbReference type="EMBL" id="AGP32764.1"/>
    </source>
</evidence>
<feature type="region of interest" description="Disordered" evidence="6">
    <location>
        <begin position="1"/>
        <end position="23"/>
    </location>
</feature>
<evidence type="ECO:0000256" key="3">
    <source>
        <dbReference type="ARBA" id="ARBA00023015"/>
    </source>
</evidence>
<accession>S4XJP1</accession>
<dbReference type="InterPro" id="IPR013249">
    <property type="entry name" value="RNA_pol_sigma70_r4_t2"/>
</dbReference>
<dbReference type="Pfam" id="PF04542">
    <property type="entry name" value="Sigma70_r2"/>
    <property type="match status" value="1"/>
</dbReference>
<evidence type="ECO:0000256" key="5">
    <source>
        <dbReference type="ARBA" id="ARBA00023163"/>
    </source>
</evidence>
<evidence type="ECO:0000259" key="8">
    <source>
        <dbReference type="Pfam" id="PF08281"/>
    </source>
</evidence>
<dbReference type="AlphaFoldDB" id="S4XJP1"/>
<feature type="domain" description="RNA polymerase sigma factor 70 region 4 type 2" evidence="8">
    <location>
        <begin position="153"/>
        <end position="204"/>
    </location>
</feature>
<dbReference type="NCBIfam" id="TIGR02960">
    <property type="entry name" value="SigX5"/>
    <property type="match status" value="1"/>
</dbReference>
<dbReference type="Gene3D" id="1.10.10.10">
    <property type="entry name" value="Winged helix-like DNA-binding domain superfamily/Winged helix DNA-binding domain"/>
    <property type="match status" value="1"/>
</dbReference>
<dbReference type="InterPro" id="IPR013325">
    <property type="entry name" value="RNA_pol_sigma_r2"/>
</dbReference>
<dbReference type="NCBIfam" id="NF006089">
    <property type="entry name" value="PRK08241.1"/>
    <property type="match status" value="1"/>
</dbReference>
<dbReference type="InterPro" id="IPR039425">
    <property type="entry name" value="RNA_pol_sigma-70-like"/>
</dbReference>
<dbReference type="eggNOG" id="COG1595">
    <property type="taxonomic scope" value="Bacteria"/>
</dbReference>
<dbReference type="PANTHER" id="PTHR43133">
    <property type="entry name" value="RNA POLYMERASE ECF-TYPE SIGMA FACTO"/>
    <property type="match status" value="1"/>
</dbReference>
<comment type="similarity">
    <text evidence="1">Belongs to the sigma-70 factor family. ECF subfamily.</text>
</comment>
<dbReference type="Proteomes" id="UP000014803">
    <property type="component" value="Chromosome"/>
</dbReference>
<evidence type="ECO:0000256" key="2">
    <source>
        <dbReference type="ARBA" id="ARBA00011344"/>
    </source>
</evidence>
<evidence type="ECO:0000256" key="6">
    <source>
        <dbReference type="SAM" id="MobiDB-lite"/>
    </source>
</evidence>
<dbReference type="OrthoDB" id="9780326at2"/>
<evidence type="ECO:0000259" key="7">
    <source>
        <dbReference type="Pfam" id="PF04542"/>
    </source>
</evidence>
<dbReference type="InterPro" id="IPR007627">
    <property type="entry name" value="RNA_pol_sigma70_r2"/>
</dbReference>
<feature type="compositionally biased region" description="Low complexity" evidence="6">
    <location>
        <begin position="10"/>
        <end position="22"/>
    </location>
</feature>
<name>S4XJP1_SORCE</name>
<keyword evidence="5" id="KW-0804">Transcription</keyword>
<dbReference type="GO" id="GO:0006352">
    <property type="term" value="P:DNA-templated transcription initiation"/>
    <property type="evidence" value="ECO:0007669"/>
    <property type="project" value="InterPro"/>
</dbReference>
<dbReference type="SUPFAM" id="SSF54427">
    <property type="entry name" value="NTF2-like"/>
    <property type="match status" value="1"/>
</dbReference>
<dbReference type="Gene3D" id="1.10.1740.10">
    <property type="match status" value="1"/>
</dbReference>
<comment type="subunit">
    <text evidence="2">Interacts transiently with the RNA polymerase catalytic core formed by RpoA, RpoB, RpoC and RpoZ (2 alpha, 1 beta, 1 beta' and 1 omega subunit) to form the RNA polymerase holoenzyme that can initiate transcription.</text>
</comment>
<feature type="domain" description="RNA polymerase sigma-70 region 2" evidence="7">
    <location>
        <begin position="33"/>
        <end position="97"/>
    </location>
</feature>
<dbReference type="InterPro" id="IPR014284">
    <property type="entry name" value="RNA_pol_sigma-70_dom"/>
</dbReference>
<dbReference type="RefSeq" id="WP_020739607.1">
    <property type="nucleotide sequence ID" value="NC_021658.1"/>
</dbReference>
<dbReference type="InterPro" id="IPR032710">
    <property type="entry name" value="NTF2-like_dom_sf"/>
</dbReference>
<dbReference type="PATRIC" id="fig|1254432.3.peg.8751"/>